<feature type="transmembrane region" description="Helical" evidence="1">
    <location>
        <begin position="77"/>
        <end position="96"/>
    </location>
</feature>
<feature type="transmembrane region" description="Helical" evidence="1">
    <location>
        <begin position="162"/>
        <end position="186"/>
    </location>
</feature>
<feature type="transmembrane region" description="Helical" evidence="1">
    <location>
        <begin position="7"/>
        <end position="27"/>
    </location>
</feature>
<dbReference type="Pfam" id="PF19700">
    <property type="entry name" value="DUF6198"/>
    <property type="match status" value="1"/>
</dbReference>
<evidence type="ECO:0000256" key="1">
    <source>
        <dbReference type="SAM" id="Phobius"/>
    </source>
</evidence>
<sequence length="203" mass="22624">MSRQLKWRWVFFFSGLLTMALGITLTIKGRLIGTGPWDVLHIGLFQQFGLSIGNWAILTGFFIILGTSLYLKEWPRLGTWLNMLLIGSFIDLFNWLLPETNIFIAELFYFLAGFIVLSIGCGLYISAELGAGPRDSVMMIIVEKFGGSVRMARAIMEVTAAAVGFLLGGPVGFGTVILALGTGYIIQPSLHYFRRKLYQLIEE</sequence>
<dbReference type="InterPro" id="IPR038750">
    <property type="entry name" value="YczE/YyaS-like"/>
</dbReference>
<protein>
    <submittedName>
        <fullName evidence="2">Membrane protein</fullName>
    </submittedName>
</protein>
<comment type="caution">
    <text evidence="2">The sequence shown here is derived from an EMBL/GenBank/DDBJ whole genome shotgun (WGS) entry which is preliminary data.</text>
</comment>
<dbReference type="PANTHER" id="PTHR40078">
    <property type="entry name" value="INTEGRAL MEMBRANE PROTEIN-RELATED"/>
    <property type="match status" value="1"/>
</dbReference>
<dbReference type="AlphaFoldDB" id="A0A0A3ISH3"/>
<organism evidence="2 3">
    <name type="scientific">Lysinibacillus odysseyi 34hs-1 = NBRC 100172</name>
    <dbReference type="NCBI Taxonomy" id="1220589"/>
    <lineage>
        <taxon>Bacteria</taxon>
        <taxon>Bacillati</taxon>
        <taxon>Bacillota</taxon>
        <taxon>Bacilli</taxon>
        <taxon>Bacillales</taxon>
        <taxon>Bacillaceae</taxon>
        <taxon>Lysinibacillus</taxon>
    </lineage>
</organism>
<dbReference type="RefSeq" id="WP_036153251.1">
    <property type="nucleotide sequence ID" value="NZ_AVCX01000008.1"/>
</dbReference>
<feature type="transmembrane region" description="Helical" evidence="1">
    <location>
        <begin position="102"/>
        <end position="125"/>
    </location>
</feature>
<keyword evidence="1" id="KW-0812">Transmembrane</keyword>
<dbReference type="PANTHER" id="PTHR40078:SF1">
    <property type="entry name" value="INTEGRAL MEMBRANE PROTEIN"/>
    <property type="match status" value="1"/>
</dbReference>
<keyword evidence="1" id="KW-0472">Membrane</keyword>
<keyword evidence="3" id="KW-1185">Reference proteome</keyword>
<name>A0A0A3ISH3_9BACI</name>
<evidence type="ECO:0000313" key="3">
    <source>
        <dbReference type="Proteomes" id="UP000030437"/>
    </source>
</evidence>
<dbReference type="STRING" id="1220589.CD32_08035"/>
<dbReference type="Proteomes" id="UP000030437">
    <property type="component" value="Unassembled WGS sequence"/>
</dbReference>
<evidence type="ECO:0000313" key="2">
    <source>
        <dbReference type="EMBL" id="KGR85788.1"/>
    </source>
</evidence>
<dbReference type="EMBL" id="JPVP01000053">
    <property type="protein sequence ID" value="KGR85788.1"/>
    <property type="molecule type" value="Genomic_DNA"/>
</dbReference>
<keyword evidence="1" id="KW-1133">Transmembrane helix</keyword>
<accession>A0A0A3ISH3</accession>
<reference evidence="2 3" key="1">
    <citation type="submission" date="2014-02" db="EMBL/GenBank/DDBJ databases">
        <title>Draft genome sequence of Lysinibacillus odysseyi NBRC 100172.</title>
        <authorList>
            <person name="Zhang F."/>
            <person name="Wang G."/>
            <person name="Zhang L."/>
        </authorList>
    </citation>
    <scope>NUCLEOTIDE SEQUENCE [LARGE SCALE GENOMIC DNA]</scope>
    <source>
        <strain evidence="2 3">NBRC 100172</strain>
    </source>
</reference>
<dbReference type="eggNOG" id="COG2364">
    <property type="taxonomic scope" value="Bacteria"/>
</dbReference>
<feature type="transmembrane region" description="Helical" evidence="1">
    <location>
        <begin position="47"/>
        <end position="70"/>
    </location>
</feature>
<dbReference type="OrthoDB" id="154912at2"/>
<proteinExistence type="predicted"/>
<gene>
    <name evidence="2" type="ORF">CD32_08035</name>
</gene>